<evidence type="ECO:0000256" key="4">
    <source>
        <dbReference type="ARBA" id="ARBA00022741"/>
    </source>
</evidence>
<evidence type="ECO:0000256" key="2">
    <source>
        <dbReference type="ARBA" id="ARBA00006168"/>
    </source>
</evidence>
<dbReference type="Gene3D" id="3.40.50.300">
    <property type="entry name" value="P-loop containing nucleotide triphosphate hydrolases"/>
    <property type="match status" value="1"/>
</dbReference>
<name>A0A835M443_9MAGN</name>
<dbReference type="GO" id="GO:0005634">
    <property type="term" value="C:nucleus"/>
    <property type="evidence" value="ECO:0007669"/>
    <property type="project" value="UniProtKB-SubCell"/>
</dbReference>
<dbReference type="InterPro" id="IPR027417">
    <property type="entry name" value="P-loop_NTPase"/>
</dbReference>
<dbReference type="Gene3D" id="1.10.8.60">
    <property type="match status" value="1"/>
</dbReference>
<keyword evidence="11" id="KW-1185">Reference proteome</keyword>
<sequence length="612" mass="68767">MGKRRKALVLLLSSSDEEEEEDFDALCDDFTKQQPLFAPPGLNNNKTTRELLWVDKYRPHSLLDLAVQNNKVIFSSLSLSCIISFPNSLLQVQQLKTWLKQRLLTPKEKLHGHVLLITGQAGVGKSATVHVIASHLGARLFEWNTPTPTLWQEHVYNLRSGLYYMSKLDEFESFVERIRKYPLLPLFSIGGSVEPSILLIDDLPLINGKLGLGRLRKCLHTLVGSTQIPTVILITEYAKSDSSNSATRDLEDIQSSLENAGACKMAFNPLTVNSIKKTLSKICREEQCNLEAEQIDQIARVSGGDIRNAITSLQYFCLTPGQLLSSNTNHPKDKAAELRMPNDGGALSFGREETLSLFHALGKFLHNKRESVNTVASGWGLMPFILGLLKWWVAVHRDGGVGVGSAGQNQYLLREKFARLPLKMDAPEKIICQANGEARLITDFLHENVLDFLSDEAVDNAWTVASYLCDADNLLANFQGSTWSRMTNNYELESIRQSAAASVAVRGVLFGNSHPAPSRWHAIRSPKIWQVEQSSRHNKNEIVRQRYEACNSVSYDLCVMATEYKPLLRWLKGGALKHPQTNQERMQDCQIDEDMLDCDRLDSSENDEIEDW</sequence>
<dbReference type="SMART" id="SM00382">
    <property type="entry name" value="AAA"/>
    <property type="match status" value="1"/>
</dbReference>
<dbReference type="SUPFAM" id="SSF52540">
    <property type="entry name" value="P-loop containing nucleoside triphosphate hydrolases"/>
    <property type="match status" value="1"/>
</dbReference>
<keyword evidence="6" id="KW-0067">ATP-binding</keyword>
<evidence type="ECO:0000256" key="7">
    <source>
        <dbReference type="ARBA" id="ARBA00023242"/>
    </source>
</evidence>
<dbReference type="PANTHER" id="PTHR12172">
    <property type="entry name" value="CELL CYCLE CHECKPOINT PROTEIN RAD17"/>
    <property type="match status" value="1"/>
</dbReference>
<gene>
    <name evidence="10" type="ORF">IFM89_001138</name>
</gene>
<dbReference type="GO" id="GO:0006281">
    <property type="term" value="P:DNA repair"/>
    <property type="evidence" value="ECO:0007669"/>
    <property type="project" value="InterPro"/>
</dbReference>
<keyword evidence="4" id="KW-0547">Nucleotide-binding</keyword>
<dbReference type="AlphaFoldDB" id="A0A835M443"/>
<protein>
    <recommendedName>
        <fullName evidence="9">AAA+ ATPase domain-containing protein</fullName>
    </recommendedName>
</protein>
<evidence type="ECO:0000256" key="6">
    <source>
        <dbReference type="ARBA" id="ARBA00022840"/>
    </source>
</evidence>
<dbReference type="Pfam" id="PF03215">
    <property type="entry name" value="Rad17"/>
    <property type="match status" value="1"/>
</dbReference>
<feature type="domain" description="AAA+ ATPase" evidence="9">
    <location>
        <begin position="111"/>
        <end position="256"/>
    </location>
</feature>
<comment type="caution">
    <text evidence="10">The sequence shown here is derived from an EMBL/GenBank/DDBJ whole genome shotgun (WGS) entry which is preliminary data.</text>
</comment>
<evidence type="ECO:0000256" key="5">
    <source>
        <dbReference type="ARBA" id="ARBA00022763"/>
    </source>
</evidence>
<dbReference type="InterPro" id="IPR047854">
    <property type="entry name" value="RFC_lid"/>
</dbReference>
<dbReference type="GO" id="GO:0005524">
    <property type="term" value="F:ATP binding"/>
    <property type="evidence" value="ECO:0007669"/>
    <property type="project" value="UniProtKB-KW"/>
</dbReference>
<evidence type="ECO:0000313" key="11">
    <source>
        <dbReference type="Proteomes" id="UP000631114"/>
    </source>
</evidence>
<dbReference type="GO" id="GO:0003682">
    <property type="term" value="F:chromatin binding"/>
    <property type="evidence" value="ECO:0007669"/>
    <property type="project" value="TreeGrafter"/>
</dbReference>
<dbReference type="GO" id="GO:0000077">
    <property type="term" value="P:DNA damage checkpoint signaling"/>
    <property type="evidence" value="ECO:0007669"/>
    <property type="project" value="TreeGrafter"/>
</dbReference>
<dbReference type="EMBL" id="JADFTS010000002">
    <property type="protein sequence ID" value="KAF9618415.1"/>
    <property type="molecule type" value="Genomic_DNA"/>
</dbReference>
<evidence type="ECO:0000256" key="8">
    <source>
        <dbReference type="ARBA" id="ARBA00023306"/>
    </source>
</evidence>
<evidence type="ECO:0000313" key="10">
    <source>
        <dbReference type="EMBL" id="KAF9618415.1"/>
    </source>
</evidence>
<keyword evidence="8" id="KW-0131">Cell cycle</keyword>
<proteinExistence type="inferred from homology"/>
<comment type="subcellular location">
    <subcellularLocation>
        <location evidence="1">Nucleus</location>
    </subcellularLocation>
</comment>
<dbReference type="GO" id="GO:0033314">
    <property type="term" value="P:mitotic DNA replication checkpoint signaling"/>
    <property type="evidence" value="ECO:0007669"/>
    <property type="project" value="TreeGrafter"/>
</dbReference>
<dbReference type="CDD" id="cd18140">
    <property type="entry name" value="HLD_clamp_RFC"/>
    <property type="match status" value="1"/>
</dbReference>
<dbReference type="PANTHER" id="PTHR12172:SF0">
    <property type="entry name" value="CELL CYCLE CHECKPOINT PROTEIN RAD17"/>
    <property type="match status" value="1"/>
</dbReference>
<dbReference type="Proteomes" id="UP000631114">
    <property type="component" value="Unassembled WGS sequence"/>
</dbReference>
<comment type="subunit">
    <text evidence="3">Heterotetramer of subunits RFC2, RFC3, RFC4 and RFC5 that can form a complex with RFC1.</text>
</comment>
<dbReference type="GO" id="GO:0003689">
    <property type="term" value="F:DNA clamp loader activity"/>
    <property type="evidence" value="ECO:0007669"/>
    <property type="project" value="TreeGrafter"/>
</dbReference>
<evidence type="ECO:0000256" key="3">
    <source>
        <dbReference type="ARBA" id="ARBA00011480"/>
    </source>
</evidence>
<comment type="similarity">
    <text evidence="2">Belongs to the rad17/RAD24 family.</text>
</comment>
<dbReference type="InterPro" id="IPR003593">
    <property type="entry name" value="AAA+_ATPase"/>
</dbReference>
<evidence type="ECO:0000256" key="1">
    <source>
        <dbReference type="ARBA" id="ARBA00004123"/>
    </source>
</evidence>
<reference evidence="10 11" key="1">
    <citation type="submission" date="2020-10" db="EMBL/GenBank/DDBJ databases">
        <title>The Coptis chinensis genome and diversification of protoberbering-type alkaloids.</title>
        <authorList>
            <person name="Wang B."/>
            <person name="Shu S."/>
            <person name="Song C."/>
            <person name="Liu Y."/>
        </authorList>
    </citation>
    <scope>NUCLEOTIDE SEQUENCE [LARGE SCALE GENOMIC DNA]</scope>
    <source>
        <strain evidence="10">HL-2020</strain>
        <tissue evidence="10">Leaf</tissue>
    </source>
</reference>
<dbReference type="OrthoDB" id="10265971at2759"/>
<evidence type="ECO:0000259" key="9">
    <source>
        <dbReference type="SMART" id="SM00382"/>
    </source>
</evidence>
<keyword evidence="5" id="KW-0227">DNA damage</keyword>
<accession>A0A835M443</accession>
<keyword evidence="7" id="KW-0539">Nucleus</keyword>
<organism evidence="10 11">
    <name type="scientific">Coptis chinensis</name>
    <dbReference type="NCBI Taxonomy" id="261450"/>
    <lineage>
        <taxon>Eukaryota</taxon>
        <taxon>Viridiplantae</taxon>
        <taxon>Streptophyta</taxon>
        <taxon>Embryophyta</taxon>
        <taxon>Tracheophyta</taxon>
        <taxon>Spermatophyta</taxon>
        <taxon>Magnoliopsida</taxon>
        <taxon>Ranunculales</taxon>
        <taxon>Ranunculaceae</taxon>
        <taxon>Coptidoideae</taxon>
        <taxon>Coptis</taxon>
    </lineage>
</organism>
<dbReference type="InterPro" id="IPR004582">
    <property type="entry name" value="Checkpoint_prot_Rad17_Rad24"/>
</dbReference>